<dbReference type="SUPFAM" id="SSF52058">
    <property type="entry name" value="L domain-like"/>
    <property type="match status" value="2"/>
</dbReference>
<feature type="chain" id="PRO_5010817794" evidence="5">
    <location>
        <begin position="22"/>
        <end position="589"/>
    </location>
</feature>
<evidence type="ECO:0000256" key="2">
    <source>
        <dbReference type="ARBA" id="ARBA00022729"/>
    </source>
</evidence>
<keyword evidence="4" id="KW-0472">Membrane</keyword>
<keyword evidence="4" id="KW-1133">Transmembrane helix</keyword>
<accession>A0A1W4WJZ7</accession>
<dbReference type="GO" id="GO:0005886">
    <property type="term" value="C:plasma membrane"/>
    <property type="evidence" value="ECO:0007669"/>
    <property type="project" value="TreeGrafter"/>
</dbReference>
<dbReference type="InterPro" id="IPR001611">
    <property type="entry name" value="Leu-rich_rpt"/>
</dbReference>
<dbReference type="InterPro" id="IPR032675">
    <property type="entry name" value="LRR_dom_sf"/>
</dbReference>
<dbReference type="FunFam" id="3.80.10.10:FF:001164">
    <property type="entry name" value="GH01279p"/>
    <property type="match status" value="1"/>
</dbReference>
<sequence length="589" mass="66951">MTKLHVTYLILFLPWLWVVSAICPNQCSCYLDHRGRTTVSCSQGGMTGSIPVLNFKNDTEVIIITAPENNMNLLTMGPVFDEFKNLEELHITRSNIPEMGKYFFYSLRKLDVLNLSQNNITQPLDYNFVGLNNLNKLILDDNRIESLASETFRHLQKLTVLSIRRNRIQKLMPRVFYHLSKLKVLKLSGNRMRYLNAIVFKDIQQLQELECRGCALLSINAEVFQHLQQLVSLDFGSNEIERIFANDFMHLTNLKKLKLDGNRLSAVSNGDFVYLTNLEKLNLARNANSKIEPNAFERLSELRVLDIGYNRLDELDSNMLRDLSDQLETLVLSGNGLSIFFVITLRNSTVLKELHLADMGITDIPPAVLPPNLEELDLSGNYLFYFQPGAIPSNLSVLDISRNRFRGLNEDVLVQISQVPVLKLKDNPWLCDMCHIIPLLQRVNISEDIRNVQCFGPRSHEGRILGTILQNELEWCSAPGYTTSDTSGYFLQDTRIGIIAATASVLLLILTGTAIIVALCYSKRHAAKYYTHEEKRAAESESIFDNQMSFLGDDKEISFKFPVDYGEKKVAIATIDDEIKKDKMITNGL</sequence>
<feature type="signal peptide" evidence="5">
    <location>
        <begin position="1"/>
        <end position="21"/>
    </location>
</feature>
<evidence type="ECO:0000313" key="7">
    <source>
        <dbReference type="RefSeq" id="XP_018324260.1"/>
    </source>
</evidence>
<proteinExistence type="predicted"/>
<organism evidence="6 7">
    <name type="scientific">Agrilus planipennis</name>
    <name type="common">Emerald ash borer</name>
    <name type="synonym">Agrilus marcopoli</name>
    <dbReference type="NCBI Taxonomy" id="224129"/>
    <lineage>
        <taxon>Eukaryota</taxon>
        <taxon>Metazoa</taxon>
        <taxon>Ecdysozoa</taxon>
        <taxon>Arthropoda</taxon>
        <taxon>Hexapoda</taxon>
        <taxon>Insecta</taxon>
        <taxon>Pterygota</taxon>
        <taxon>Neoptera</taxon>
        <taxon>Endopterygota</taxon>
        <taxon>Coleoptera</taxon>
        <taxon>Polyphaga</taxon>
        <taxon>Elateriformia</taxon>
        <taxon>Buprestoidea</taxon>
        <taxon>Buprestidae</taxon>
        <taxon>Agrilinae</taxon>
        <taxon>Agrilus</taxon>
    </lineage>
</organism>
<dbReference type="GeneID" id="108736360"/>
<dbReference type="OrthoDB" id="9229163at2759"/>
<dbReference type="Gene3D" id="3.80.10.10">
    <property type="entry name" value="Ribonuclease Inhibitor"/>
    <property type="match status" value="3"/>
</dbReference>
<dbReference type="PROSITE" id="PS51450">
    <property type="entry name" value="LRR"/>
    <property type="match status" value="1"/>
</dbReference>
<keyword evidence="6" id="KW-1185">Reference proteome</keyword>
<gene>
    <name evidence="7 8" type="primary">LOC108736360</name>
</gene>
<dbReference type="Proteomes" id="UP000192223">
    <property type="component" value="Unplaced"/>
</dbReference>
<evidence type="ECO:0000256" key="3">
    <source>
        <dbReference type="ARBA" id="ARBA00022737"/>
    </source>
</evidence>
<dbReference type="RefSeq" id="XP_018324260.1">
    <property type="nucleotide sequence ID" value="XM_018468758.1"/>
</dbReference>
<evidence type="ECO:0000256" key="5">
    <source>
        <dbReference type="SAM" id="SignalP"/>
    </source>
</evidence>
<protein>
    <submittedName>
        <fullName evidence="7 8">Leucine-rich repeat-containing protein 15-like</fullName>
    </submittedName>
</protein>
<dbReference type="InterPro" id="IPR050541">
    <property type="entry name" value="LRR_TM_domain-containing"/>
</dbReference>
<feature type="transmembrane region" description="Helical" evidence="4">
    <location>
        <begin position="496"/>
        <end position="521"/>
    </location>
</feature>
<reference evidence="7 8" key="1">
    <citation type="submission" date="2025-04" db="UniProtKB">
        <authorList>
            <consortium name="RefSeq"/>
        </authorList>
    </citation>
    <scope>IDENTIFICATION</scope>
    <source>
        <tissue evidence="7 8">Entire body</tissue>
    </source>
</reference>
<name>A0A1W4WJZ7_AGRPL</name>
<keyword evidence="1" id="KW-0433">Leucine-rich repeat</keyword>
<keyword evidence="4" id="KW-0812">Transmembrane</keyword>
<keyword evidence="3" id="KW-0677">Repeat</keyword>
<dbReference type="SMART" id="SM00369">
    <property type="entry name" value="LRR_TYP"/>
    <property type="match status" value="10"/>
</dbReference>
<keyword evidence="2 5" id="KW-0732">Signal</keyword>
<evidence type="ECO:0000313" key="6">
    <source>
        <dbReference type="Proteomes" id="UP000192223"/>
    </source>
</evidence>
<dbReference type="STRING" id="224129.A0A1W4WJZ7"/>
<dbReference type="KEGG" id="apln:108736360"/>
<dbReference type="Pfam" id="PF13855">
    <property type="entry name" value="LRR_8"/>
    <property type="match status" value="4"/>
</dbReference>
<dbReference type="PANTHER" id="PTHR24369">
    <property type="entry name" value="ANTIGEN BSP, PUTATIVE-RELATED"/>
    <property type="match status" value="1"/>
</dbReference>
<dbReference type="AlphaFoldDB" id="A0A1W4WJZ7"/>
<evidence type="ECO:0000256" key="1">
    <source>
        <dbReference type="ARBA" id="ARBA00022614"/>
    </source>
</evidence>
<dbReference type="InterPro" id="IPR003591">
    <property type="entry name" value="Leu-rich_rpt_typical-subtyp"/>
</dbReference>
<evidence type="ECO:0000256" key="4">
    <source>
        <dbReference type="SAM" id="Phobius"/>
    </source>
</evidence>
<dbReference type="PANTHER" id="PTHR24369:SF210">
    <property type="entry name" value="CHAOPTIN-RELATED"/>
    <property type="match status" value="1"/>
</dbReference>
<evidence type="ECO:0000313" key="8">
    <source>
        <dbReference type="RefSeq" id="XP_025829867.1"/>
    </source>
</evidence>
<dbReference type="RefSeq" id="XP_025829867.1">
    <property type="nucleotide sequence ID" value="XM_025974082.1"/>
</dbReference>